<comment type="caution">
    <text evidence="2">The sequence shown here is derived from an EMBL/GenBank/DDBJ whole genome shotgun (WGS) entry which is preliminary data.</text>
</comment>
<evidence type="ECO:0008006" key="4">
    <source>
        <dbReference type="Google" id="ProtNLM"/>
    </source>
</evidence>
<dbReference type="PROSITE" id="PS51257">
    <property type="entry name" value="PROKAR_LIPOPROTEIN"/>
    <property type="match status" value="1"/>
</dbReference>
<reference evidence="2" key="1">
    <citation type="journal article" date="2014" name="Int. J. Syst. Evol. Microbiol.">
        <title>Complete genome sequence of Corynebacterium casei LMG S-19264T (=DSM 44701T), isolated from a smear-ripened cheese.</title>
        <authorList>
            <consortium name="US DOE Joint Genome Institute (JGI-PGF)"/>
            <person name="Walter F."/>
            <person name="Albersmeier A."/>
            <person name="Kalinowski J."/>
            <person name="Ruckert C."/>
        </authorList>
    </citation>
    <scope>NUCLEOTIDE SEQUENCE</scope>
    <source>
        <strain evidence="2">KCTC 22169</strain>
    </source>
</reference>
<evidence type="ECO:0000313" key="3">
    <source>
        <dbReference type="Proteomes" id="UP000626148"/>
    </source>
</evidence>
<evidence type="ECO:0000256" key="1">
    <source>
        <dbReference type="SAM" id="SignalP"/>
    </source>
</evidence>
<sequence length="252" mass="28199">MNSLRTALTILIAAILAGCASHGFDQGYLNDELAVAGLDQTEEDIQRIMDLKPALGRPFSLGIYYEDYYGIHAKKAKGIIMDNLIPMLQQFKDAGILEDYFIINNGTVRENNLKEVRIAAARHHADAILMIDYYRDSDRYLNPLGITYLTIVAGYFIPGSEVEAIGAISATMWDTRNEYLYATSYNDELFHTRGPAFMLNNNDIELTALEKAVPGFMRDLSSRLANMFVEPDSGFEPGLGYLEEKGTEEAEK</sequence>
<feature type="chain" id="PRO_5037043899" description="Rhombotail lipoprotein" evidence="1">
    <location>
        <begin position="24"/>
        <end position="252"/>
    </location>
</feature>
<reference evidence="2" key="2">
    <citation type="submission" date="2020-09" db="EMBL/GenBank/DDBJ databases">
        <authorList>
            <person name="Sun Q."/>
            <person name="Kim S."/>
        </authorList>
    </citation>
    <scope>NUCLEOTIDE SEQUENCE</scope>
    <source>
        <strain evidence="2">KCTC 22169</strain>
    </source>
</reference>
<protein>
    <recommendedName>
        <fullName evidence="4">Rhombotail lipoprotein</fullName>
    </recommendedName>
</protein>
<dbReference type="EMBL" id="BMXR01000002">
    <property type="protein sequence ID" value="GGX46232.1"/>
    <property type="molecule type" value="Genomic_DNA"/>
</dbReference>
<name>A0A918N751_9GAMM</name>
<dbReference type="AlphaFoldDB" id="A0A918N751"/>
<feature type="signal peptide" evidence="1">
    <location>
        <begin position="1"/>
        <end position="23"/>
    </location>
</feature>
<organism evidence="2 3">
    <name type="scientific">Saccharospirillum salsuginis</name>
    <dbReference type="NCBI Taxonomy" id="418750"/>
    <lineage>
        <taxon>Bacteria</taxon>
        <taxon>Pseudomonadati</taxon>
        <taxon>Pseudomonadota</taxon>
        <taxon>Gammaproteobacteria</taxon>
        <taxon>Oceanospirillales</taxon>
        <taxon>Saccharospirillaceae</taxon>
        <taxon>Saccharospirillum</taxon>
    </lineage>
</organism>
<dbReference type="Proteomes" id="UP000626148">
    <property type="component" value="Unassembled WGS sequence"/>
</dbReference>
<evidence type="ECO:0000313" key="2">
    <source>
        <dbReference type="EMBL" id="GGX46232.1"/>
    </source>
</evidence>
<dbReference type="RefSeq" id="WP_189607540.1">
    <property type="nucleotide sequence ID" value="NZ_BMXR01000002.1"/>
</dbReference>
<gene>
    <name evidence="2" type="ORF">GCM10007392_11620</name>
</gene>
<accession>A0A918N751</accession>
<keyword evidence="3" id="KW-1185">Reference proteome</keyword>
<keyword evidence="1" id="KW-0732">Signal</keyword>
<proteinExistence type="predicted"/>